<dbReference type="PANTHER" id="PTHR23357:SF1">
    <property type="entry name" value="RENALASE"/>
    <property type="match status" value="1"/>
</dbReference>
<accession>A0ABD0M9A6</accession>
<name>A0ABD0M9A6_9CAEN</name>
<dbReference type="InterPro" id="IPR040174">
    <property type="entry name" value="RNLS"/>
</dbReference>
<evidence type="ECO:0000313" key="3">
    <source>
        <dbReference type="Proteomes" id="UP001519460"/>
    </source>
</evidence>
<dbReference type="PANTHER" id="PTHR23357">
    <property type="entry name" value="RENALASE"/>
    <property type="match status" value="1"/>
</dbReference>
<keyword evidence="3" id="KW-1185">Reference proteome</keyword>
<dbReference type="Pfam" id="PF13450">
    <property type="entry name" value="NAD_binding_8"/>
    <property type="match status" value="1"/>
</dbReference>
<evidence type="ECO:0000313" key="2">
    <source>
        <dbReference type="EMBL" id="KAK7507957.1"/>
    </source>
</evidence>
<dbReference type="Pfam" id="PF01593">
    <property type="entry name" value="Amino_oxidase"/>
    <property type="match status" value="1"/>
</dbReference>
<proteinExistence type="predicted"/>
<dbReference type="SUPFAM" id="SSF51905">
    <property type="entry name" value="FAD/NAD(P)-binding domain"/>
    <property type="match status" value="1"/>
</dbReference>
<dbReference type="AlphaFoldDB" id="A0ABD0M9A6"/>
<sequence length="355" mass="38669">MVKVLVVGSGMTGCAAAALLRQRLPPDTDITIWDKARGAGGRMSTSRSSAVKIGPCTADLGAQYITLTAQYQPKRQQLYSDLVAEGILAPMVAGSIEGPNRFDQDGAKHFVTPKGSSSLVKRYLEKSKANVEYDREIVSVEVKDPDSITVVDTRGAGADFNAVVLTMPVPQILQLKGSINKALDSQRSVWEKLQAVNYSSRFALGLFYEPGTELPYPWSVKYLDNNPCIRFVAIDSKKRGLDGKNVSPSVVVHTHVQFGLQHVDENKEEVKDVILSHLKECLPDLPPPAEVKSQKWRYSQVHRGYPGSPGCLTLQQQPLLVLAGDAFTLSTFDGCLDSAEAAANTVTDYFKSGKL</sequence>
<dbReference type="Proteomes" id="UP001519460">
    <property type="component" value="Unassembled WGS sequence"/>
</dbReference>
<dbReference type="Gene3D" id="3.50.50.60">
    <property type="entry name" value="FAD/NAD(P)-binding domain"/>
    <property type="match status" value="1"/>
</dbReference>
<dbReference type="InterPro" id="IPR036188">
    <property type="entry name" value="FAD/NAD-bd_sf"/>
</dbReference>
<dbReference type="InterPro" id="IPR002937">
    <property type="entry name" value="Amino_oxidase"/>
</dbReference>
<dbReference type="EMBL" id="JACVVK020000003">
    <property type="protein sequence ID" value="KAK7507957.1"/>
    <property type="molecule type" value="Genomic_DNA"/>
</dbReference>
<protein>
    <recommendedName>
        <fullName evidence="1">Amine oxidase domain-containing protein</fullName>
    </recommendedName>
</protein>
<evidence type="ECO:0000259" key="1">
    <source>
        <dbReference type="Pfam" id="PF01593"/>
    </source>
</evidence>
<comment type="caution">
    <text evidence="2">The sequence shown here is derived from an EMBL/GenBank/DDBJ whole genome shotgun (WGS) entry which is preliminary data.</text>
</comment>
<reference evidence="2 3" key="1">
    <citation type="journal article" date="2023" name="Sci. Data">
        <title>Genome assembly of the Korean intertidal mud-creeper Batillaria attramentaria.</title>
        <authorList>
            <person name="Patra A.K."/>
            <person name="Ho P.T."/>
            <person name="Jun S."/>
            <person name="Lee S.J."/>
            <person name="Kim Y."/>
            <person name="Won Y.J."/>
        </authorList>
    </citation>
    <scope>NUCLEOTIDE SEQUENCE [LARGE SCALE GENOMIC DNA]</scope>
    <source>
        <strain evidence="2">Wonlab-2016</strain>
    </source>
</reference>
<organism evidence="2 3">
    <name type="scientific">Batillaria attramentaria</name>
    <dbReference type="NCBI Taxonomy" id="370345"/>
    <lineage>
        <taxon>Eukaryota</taxon>
        <taxon>Metazoa</taxon>
        <taxon>Spiralia</taxon>
        <taxon>Lophotrochozoa</taxon>
        <taxon>Mollusca</taxon>
        <taxon>Gastropoda</taxon>
        <taxon>Caenogastropoda</taxon>
        <taxon>Sorbeoconcha</taxon>
        <taxon>Cerithioidea</taxon>
        <taxon>Batillariidae</taxon>
        <taxon>Batillaria</taxon>
    </lineage>
</organism>
<feature type="domain" description="Amine oxidase" evidence="1">
    <location>
        <begin position="101"/>
        <end position="346"/>
    </location>
</feature>
<dbReference type="Gene3D" id="3.90.660.10">
    <property type="match status" value="1"/>
</dbReference>
<gene>
    <name evidence="2" type="ORF">BaRGS_00000922</name>
</gene>